<keyword evidence="4" id="KW-1185">Reference proteome</keyword>
<reference evidence="3 4" key="1">
    <citation type="submission" date="2021-04" db="EMBL/GenBank/DDBJ databases">
        <title>Nocardia tengchongensis.</title>
        <authorList>
            <person name="Zhuang k."/>
            <person name="Ran Y."/>
            <person name="Li W."/>
        </authorList>
    </citation>
    <scope>NUCLEOTIDE SEQUENCE [LARGE SCALE GENOMIC DNA]</scope>
    <source>
        <strain evidence="3 4">CFH S0057</strain>
    </source>
</reference>
<dbReference type="CDD" id="cd00060">
    <property type="entry name" value="FHA"/>
    <property type="match status" value="1"/>
</dbReference>
<dbReference type="Gene3D" id="2.60.200.20">
    <property type="match status" value="1"/>
</dbReference>
<sequence length="226" mass="23775">MHTCPAGHDSAATDYCDVCGLLMESGRPTAPAPEPPAAPCPVCGEPRTGRFCEGCSYDFVAGSAPTRVAAVPDPALAASAPTVIAPTIAAPTESAWTATVFADREYFDTMRSEDDDVEFPAYCPERTFVLHRRQVRVGRYSASKGIDPEIDLTGPPQDPGVSHLHVLLVAQPENGWAVIDLGSTNGTRVNAAIDPIPHGTAVPVGSGDRIHLGAWTTLTLKQDNAS</sequence>
<organism evidence="3 4">
    <name type="scientific">Nocardia tengchongensis</name>
    <dbReference type="NCBI Taxonomy" id="2055889"/>
    <lineage>
        <taxon>Bacteria</taxon>
        <taxon>Bacillati</taxon>
        <taxon>Actinomycetota</taxon>
        <taxon>Actinomycetes</taxon>
        <taxon>Mycobacteriales</taxon>
        <taxon>Nocardiaceae</taxon>
        <taxon>Nocardia</taxon>
    </lineage>
</organism>
<dbReference type="Pfam" id="PF00498">
    <property type="entry name" value="FHA"/>
    <property type="match status" value="1"/>
</dbReference>
<dbReference type="EMBL" id="CP074371">
    <property type="protein sequence ID" value="QVI25205.1"/>
    <property type="molecule type" value="Genomic_DNA"/>
</dbReference>
<dbReference type="SUPFAM" id="SSF49879">
    <property type="entry name" value="SMAD/FHA domain"/>
    <property type="match status" value="1"/>
</dbReference>
<dbReference type="InterPro" id="IPR000253">
    <property type="entry name" value="FHA_dom"/>
</dbReference>
<dbReference type="PROSITE" id="PS50006">
    <property type="entry name" value="FHA_DOMAIN"/>
    <property type="match status" value="1"/>
</dbReference>
<dbReference type="Proteomes" id="UP000683310">
    <property type="component" value="Chromosome"/>
</dbReference>
<name>A0ABX8CZ67_9NOCA</name>
<proteinExistence type="predicted"/>
<keyword evidence="1" id="KW-0597">Phosphoprotein</keyword>
<gene>
    <name evidence="3" type="ORF">KHQ06_29235</name>
</gene>
<protein>
    <submittedName>
        <fullName evidence="3">FHA domain-containing protein</fullName>
    </submittedName>
</protein>
<accession>A0ABX8CZ67</accession>
<feature type="domain" description="FHA" evidence="2">
    <location>
        <begin position="135"/>
        <end position="190"/>
    </location>
</feature>
<evidence type="ECO:0000313" key="3">
    <source>
        <dbReference type="EMBL" id="QVI25205.1"/>
    </source>
</evidence>
<dbReference type="InterPro" id="IPR008984">
    <property type="entry name" value="SMAD_FHA_dom_sf"/>
</dbReference>
<evidence type="ECO:0000259" key="2">
    <source>
        <dbReference type="PROSITE" id="PS50006"/>
    </source>
</evidence>
<evidence type="ECO:0000313" key="4">
    <source>
        <dbReference type="Proteomes" id="UP000683310"/>
    </source>
</evidence>
<dbReference type="RefSeq" id="WP_213561264.1">
    <property type="nucleotide sequence ID" value="NZ_JBHZDI010000186.1"/>
</dbReference>
<evidence type="ECO:0000256" key="1">
    <source>
        <dbReference type="ARBA" id="ARBA00022553"/>
    </source>
</evidence>